<organism evidence="11 12">
    <name type="scientific">Colletotrichum zoysiae</name>
    <dbReference type="NCBI Taxonomy" id="1216348"/>
    <lineage>
        <taxon>Eukaryota</taxon>
        <taxon>Fungi</taxon>
        <taxon>Dikarya</taxon>
        <taxon>Ascomycota</taxon>
        <taxon>Pezizomycotina</taxon>
        <taxon>Sordariomycetes</taxon>
        <taxon>Hypocreomycetidae</taxon>
        <taxon>Glomerellales</taxon>
        <taxon>Glomerellaceae</taxon>
        <taxon>Colletotrichum</taxon>
        <taxon>Colletotrichum graminicola species complex</taxon>
    </lineage>
</organism>
<feature type="transmembrane region" description="Helical" evidence="8">
    <location>
        <begin position="241"/>
        <end position="259"/>
    </location>
</feature>
<feature type="transmembrane region" description="Helical" evidence="8">
    <location>
        <begin position="579"/>
        <end position="597"/>
    </location>
</feature>
<comment type="subcellular location">
    <subcellularLocation>
        <location evidence="1">Membrane</location>
        <topology evidence="1">Multi-pass membrane protein</topology>
    </subcellularLocation>
</comment>
<dbReference type="AlphaFoldDB" id="A0AAD9HR52"/>
<feature type="transmembrane region" description="Helical" evidence="8">
    <location>
        <begin position="182"/>
        <end position="203"/>
    </location>
</feature>
<keyword evidence="2" id="KW-0813">Transport</keyword>
<dbReference type="PANTHER" id="PTHR32361:SF9">
    <property type="entry name" value="FERRIC REDUCTASE TRANSMEMBRANE COMPONENT 3-RELATED"/>
    <property type="match status" value="1"/>
</dbReference>
<keyword evidence="4 8" id="KW-1133">Transmembrane helix</keyword>
<keyword evidence="9" id="KW-0732">Signal</keyword>
<evidence type="ECO:0000313" key="11">
    <source>
        <dbReference type="EMBL" id="KAK2033563.1"/>
    </source>
</evidence>
<dbReference type="Proteomes" id="UP001232148">
    <property type="component" value="Unassembled WGS sequence"/>
</dbReference>
<dbReference type="EMBL" id="MU842821">
    <property type="protein sequence ID" value="KAK2033563.1"/>
    <property type="molecule type" value="Genomic_DNA"/>
</dbReference>
<feature type="transmembrane region" description="Helical" evidence="8">
    <location>
        <begin position="279"/>
        <end position="298"/>
    </location>
</feature>
<dbReference type="InterPro" id="IPR039261">
    <property type="entry name" value="FNR_nucleotide-bd"/>
</dbReference>
<comment type="caution">
    <text evidence="11">The sequence shown here is derived from an EMBL/GenBank/DDBJ whole genome shotgun (WGS) entry which is preliminary data.</text>
</comment>
<gene>
    <name evidence="11" type="ORF">LX32DRAFT_635251</name>
</gene>
<evidence type="ECO:0000256" key="5">
    <source>
        <dbReference type="ARBA" id="ARBA00023065"/>
    </source>
</evidence>
<keyword evidence="5" id="KW-0406">Ion transport</keyword>
<dbReference type="GO" id="GO:0005886">
    <property type="term" value="C:plasma membrane"/>
    <property type="evidence" value="ECO:0007669"/>
    <property type="project" value="TreeGrafter"/>
</dbReference>
<dbReference type="GO" id="GO:0000293">
    <property type="term" value="F:ferric-chelate reductase activity"/>
    <property type="evidence" value="ECO:0007669"/>
    <property type="project" value="TreeGrafter"/>
</dbReference>
<dbReference type="SFLD" id="SFLDG01168">
    <property type="entry name" value="Ferric_reductase_subgroup_(FRE"/>
    <property type="match status" value="1"/>
</dbReference>
<dbReference type="InterPro" id="IPR013130">
    <property type="entry name" value="Fe3_Rdtase_TM_dom"/>
</dbReference>
<evidence type="ECO:0000259" key="10">
    <source>
        <dbReference type="PROSITE" id="PS51384"/>
    </source>
</evidence>
<dbReference type="PANTHER" id="PTHR32361">
    <property type="entry name" value="FERRIC/CUPRIC REDUCTASE TRANSMEMBRANE COMPONENT"/>
    <property type="match status" value="1"/>
</dbReference>
<dbReference type="GO" id="GO:0006826">
    <property type="term" value="P:iron ion transport"/>
    <property type="evidence" value="ECO:0007669"/>
    <property type="project" value="TreeGrafter"/>
</dbReference>
<keyword evidence="3 8" id="KW-0812">Transmembrane</keyword>
<dbReference type="GO" id="GO:0006879">
    <property type="term" value="P:intracellular iron ion homeostasis"/>
    <property type="evidence" value="ECO:0007669"/>
    <property type="project" value="TreeGrafter"/>
</dbReference>
<feature type="chain" id="PRO_5042239686" description="FAD-binding FR-type domain-containing protein" evidence="9">
    <location>
        <begin position="26"/>
        <end position="691"/>
    </location>
</feature>
<dbReference type="Pfam" id="PF01794">
    <property type="entry name" value="Ferric_reduct"/>
    <property type="match status" value="1"/>
</dbReference>
<evidence type="ECO:0000256" key="7">
    <source>
        <dbReference type="ARBA" id="ARBA00023180"/>
    </source>
</evidence>
<evidence type="ECO:0000256" key="3">
    <source>
        <dbReference type="ARBA" id="ARBA00022692"/>
    </source>
</evidence>
<evidence type="ECO:0000256" key="1">
    <source>
        <dbReference type="ARBA" id="ARBA00004141"/>
    </source>
</evidence>
<evidence type="ECO:0000256" key="4">
    <source>
        <dbReference type="ARBA" id="ARBA00022989"/>
    </source>
</evidence>
<evidence type="ECO:0000313" key="12">
    <source>
        <dbReference type="Proteomes" id="UP001232148"/>
    </source>
</evidence>
<evidence type="ECO:0000256" key="8">
    <source>
        <dbReference type="SAM" id="Phobius"/>
    </source>
</evidence>
<name>A0AAD9HR52_9PEZI</name>
<proteinExistence type="predicted"/>
<protein>
    <recommendedName>
        <fullName evidence="10">FAD-binding FR-type domain-containing protein</fullName>
    </recommendedName>
</protein>
<keyword evidence="6 8" id="KW-0472">Membrane</keyword>
<dbReference type="InterPro" id="IPR051410">
    <property type="entry name" value="Ferric/Cupric_Reductase"/>
</dbReference>
<keyword evidence="12" id="KW-1185">Reference proteome</keyword>
<dbReference type="InterPro" id="IPR017927">
    <property type="entry name" value="FAD-bd_FR_type"/>
</dbReference>
<feature type="domain" description="FAD-binding FR-type" evidence="10">
    <location>
        <begin position="424"/>
        <end position="571"/>
    </location>
</feature>
<evidence type="ECO:0000256" key="2">
    <source>
        <dbReference type="ARBA" id="ARBA00022448"/>
    </source>
</evidence>
<evidence type="ECO:0000256" key="9">
    <source>
        <dbReference type="SAM" id="SignalP"/>
    </source>
</evidence>
<evidence type="ECO:0000256" key="6">
    <source>
        <dbReference type="ARBA" id="ARBA00023136"/>
    </source>
</evidence>
<feature type="transmembrane region" description="Helical" evidence="8">
    <location>
        <begin position="322"/>
        <end position="344"/>
    </location>
</feature>
<reference evidence="11" key="1">
    <citation type="submission" date="2021-06" db="EMBL/GenBank/DDBJ databases">
        <title>Comparative genomics, transcriptomics and evolutionary studies reveal genomic signatures of adaptation to plant cell wall in hemibiotrophic fungi.</title>
        <authorList>
            <consortium name="DOE Joint Genome Institute"/>
            <person name="Baroncelli R."/>
            <person name="Diaz J.F."/>
            <person name="Benocci T."/>
            <person name="Peng M."/>
            <person name="Battaglia E."/>
            <person name="Haridas S."/>
            <person name="Andreopoulos W."/>
            <person name="Labutti K."/>
            <person name="Pangilinan J."/>
            <person name="Floch G.L."/>
            <person name="Makela M.R."/>
            <person name="Henrissat B."/>
            <person name="Grigoriev I.V."/>
            <person name="Crouch J.A."/>
            <person name="De Vries R.P."/>
            <person name="Sukno S.A."/>
            <person name="Thon M.R."/>
        </authorList>
    </citation>
    <scope>NUCLEOTIDE SEQUENCE</scope>
    <source>
        <strain evidence="11">MAFF235873</strain>
    </source>
</reference>
<sequence>MQKSRISFAGAPLLLLLLLVNTVASHKTGLIGYGQWWYDPPCAYACRAVIASAPLDCPGMGAGSAGATMHMNGGSPIASCIANNTDFLATLSYCMGTRCADHDGVSASKLEAYWADQATGDPKIPPHWTYGAVLANITLLPARTFRKGDMLNYTAIISNADYQYQYDFNRFFDWEEAVQSTYVIVIICVGVATPVVLSALTRLPFMTSIIGRLNPYLVYPSTFGRSDVFLRLGNVPTTGQGLWIAMFTVLNIVLGAISYRNFEYVHPWGFTKTAEILAYVGYRTGHISFALLPLTLLFSSRNNVLLWLTDWPFSTFMVLHRWVARLCAAQAIVHSITLLAAYASLGTYYTDVHKPYWIWGIVATLCLVLLLFQSITWFRSKSYELFLVLHIFLSVFTIAGCWYHVYYWKGTTGIYELWIYMVCAVWFFDRLLRVLRLAKNGIRRADVVELSSGTLRVNIHGVRWLTEPGLHAYVYFPTLRAYTPWENHPFSVTNTALLRPQNHLLALTPESSTSGNAGMVKDPEVVVSPAVIRNGGITIYIKKHQGITSLLRERTGLLALLDGPYRGNRSQNVLKCDRVLLIGGGIGISGLITWSYAHFNVKLAWSLKETDRAILEDLKPTLASITDKVISVGQRLDVNKLLEEEVQAGWDKVGVVVCGPSRLCDYTREVVVRVGRQSKTVFELEIDSFSY</sequence>
<dbReference type="GO" id="GO:0015677">
    <property type="term" value="P:copper ion import"/>
    <property type="evidence" value="ECO:0007669"/>
    <property type="project" value="TreeGrafter"/>
</dbReference>
<dbReference type="SFLD" id="SFLDS00052">
    <property type="entry name" value="Ferric_Reductase_Domain"/>
    <property type="match status" value="1"/>
</dbReference>
<feature type="transmembrane region" description="Helical" evidence="8">
    <location>
        <begin position="385"/>
        <end position="405"/>
    </location>
</feature>
<feature type="transmembrane region" description="Helical" evidence="8">
    <location>
        <begin position="356"/>
        <end position="378"/>
    </location>
</feature>
<dbReference type="PROSITE" id="PS51384">
    <property type="entry name" value="FAD_FR"/>
    <property type="match status" value="1"/>
</dbReference>
<dbReference type="SUPFAM" id="SSF52343">
    <property type="entry name" value="Ferredoxin reductase-like, C-terminal NADP-linked domain"/>
    <property type="match status" value="1"/>
</dbReference>
<feature type="signal peptide" evidence="9">
    <location>
        <begin position="1"/>
        <end position="25"/>
    </location>
</feature>
<keyword evidence="7" id="KW-0325">Glycoprotein</keyword>
<accession>A0AAD9HR52</accession>
<feature type="transmembrane region" description="Helical" evidence="8">
    <location>
        <begin position="417"/>
        <end position="435"/>
    </location>
</feature>